<dbReference type="EMBL" id="JAHLUX010000011">
    <property type="protein sequence ID" value="KAG7816326.1"/>
    <property type="molecule type" value="Genomic_DNA"/>
</dbReference>
<accession>A0AAN6I3G7</accession>
<feature type="region of interest" description="Disordered" evidence="1">
    <location>
        <begin position="78"/>
        <end position="129"/>
    </location>
</feature>
<name>A0AAN6I3G7_PICAN</name>
<feature type="compositionally biased region" description="Basic and acidic residues" evidence="1">
    <location>
        <begin position="247"/>
        <end position="256"/>
    </location>
</feature>
<dbReference type="AlphaFoldDB" id="A0AAN6I3G7"/>
<evidence type="ECO:0000313" key="2">
    <source>
        <dbReference type="EMBL" id="KAG7816326.1"/>
    </source>
</evidence>
<sequence>MVVRLVEMKMHKDGEAEQNGLQHDAAPGLGHGKHTEQSDLAEINAHHGLEKGPRIVSAQAVGALSKDVGCVVQKRNVEQQKADKGEEHDDRGDDAVRQEDHGQVGVDRKRCAPRKAADVVEPGPELSGGVVEHGTVEIEQDQTHHLEQRTAGDGKALQHHVGDVEVGRLWQVGREQLHRLGGFICDLGHSRRKGGRDGGDQEHLDDLERKVGLLGEVLYALGRETAGHLAHLPDEDRQQQHQHRQHDRWQQRRDQAQQHVRQPVDELEPVHFVGQVREVGHKTDKRDRDRPEHDQGHDRGHRAMEPHEPFPPEDPHVGPVDVLWADVGVFWREEVRQVVDRGLERELRVVLVFELDRDRVHGPCAGERGLVLLDLLVETGQLLFAVLDGVDLLAEDGHADAHLGPFFVRHVRREVVRVLDDAALFVGLEFRLDGALEQLCQGGFERVGQPLSLLERAGQPSVSPGDPDPLDTLEQLEELLLVEILVGYGLENDRSGAELFRVRRRREHEVAQAGVEVQLAVDHKQHHAVEDPRHEHVGVVPAGRVDVGDAQLVEAVLALAVCGVHRQQNGPCGDASQGNGGHDKQVPQKQIPVDSGLLDDEGGRLSEQDKDPGQRVLRQRVGLLAVGHNVEAGLWLVDALELESEQQKQRHEHGADHAVRHDRREHVLGRRVFRVRHGAKEKMLLLCLRSETACKFSVSRTPASRSEKVVRDGLLGRDLGAVLQHAVEDGVAAVEVVVEGEHGGDVAAAVAVVGRRPHGHQAAVKDLLVALHDQLVGARDEAEVVLEHKPLGLGVAEQVPGAARRHRPGRDVLLGVRPQQVAHEPVVRDLLLAVDQPDLVDRLDRRAQAAVHAQHAAVRARAAQNVRSEREVVKHVAAVAPHVGRAVLAHALVVEPVHAGDLTRLVVSPDQVDAVGISHFVAQQQQKRLERVEPAVHKVAEKQVLGVRRLCRDLEQPQQVVQLPVDVAAHRHGGVHELDVGLLDEQLLREETQLLDVVFGHDFALSHVVYYFVYMEHVEIMWQGVKYLIMS</sequence>
<feature type="region of interest" description="Disordered" evidence="1">
    <location>
        <begin position="13"/>
        <end position="35"/>
    </location>
</feature>
<dbReference type="GeneID" id="66128933"/>
<proteinExistence type="predicted"/>
<feature type="compositionally biased region" description="Basic and acidic residues" evidence="1">
    <location>
        <begin position="278"/>
        <end position="316"/>
    </location>
</feature>
<gene>
    <name evidence="2" type="ORF">KL928_004882</name>
</gene>
<evidence type="ECO:0000313" key="3">
    <source>
        <dbReference type="Proteomes" id="UP001196530"/>
    </source>
</evidence>
<evidence type="ECO:0000256" key="1">
    <source>
        <dbReference type="SAM" id="MobiDB-lite"/>
    </source>
</evidence>
<comment type="caution">
    <text evidence="2">The sequence shown here is derived from an EMBL/GenBank/DDBJ whole genome shotgun (WGS) entry which is preliminary data.</text>
</comment>
<feature type="compositionally biased region" description="Basic and acidic residues" evidence="1">
    <location>
        <begin position="78"/>
        <end position="118"/>
    </location>
</feature>
<feature type="region of interest" description="Disordered" evidence="1">
    <location>
        <begin position="593"/>
        <end position="613"/>
    </location>
</feature>
<protein>
    <submittedName>
        <fullName evidence="2">Uncharacterized protein</fullName>
    </submittedName>
</protein>
<organism evidence="2 3">
    <name type="scientific">Pichia angusta</name>
    <name type="common">Yeast</name>
    <name type="synonym">Hansenula polymorpha</name>
    <dbReference type="NCBI Taxonomy" id="870730"/>
    <lineage>
        <taxon>Eukaryota</taxon>
        <taxon>Fungi</taxon>
        <taxon>Dikarya</taxon>
        <taxon>Ascomycota</taxon>
        <taxon>Saccharomycotina</taxon>
        <taxon>Pichiomycetes</taxon>
        <taxon>Pichiales</taxon>
        <taxon>Pichiaceae</taxon>
        <taxon>Ogataea</taxon>
    </lineage>
</organism>
<feature type="compositionally biased region" description="Basic and acidic residues" evidence="1">
    <location>
        <begin position="601"/>
        <end position="613"/>
    </location>
</feature>
<dbReference type="Proteomes" id="UP001196530">
    <property type="component" value="Unassembled WGS sequence"/>
</dbReference>
<reference evidence="2" key="1">
    <citation type="journal article" date="2021" name="G3 (Bethesda)">
        <title>Genomic diversity, chromosomal rearrangements, and interspecies hybridization in the ogataea polymorpha species complex.</title>
        <authorList>
            <person name="Hanson S.J."/>
            <person name="Cinneide E.O."/>
            <person name="Salzberg L.I."/>
            <person name="Wolfe K.H."/>
            <person name="McGowan J."/>
            <person name="Fitzpatrick D.A."/>
            <person name="Matlin K."/>
        </authorList>
    </citation>
    <scope>NUCLEOTIDE SEQUENCE</scope>
    <source>
        <strain evidence="2">61-244</strain>
    </source>
</reference>
<dbReference type="RefSeq" id="XP_043057877.1">
    <property type="nucleotide sequence ID" value="XM_043205629.1"/>
</dbReference>
<feature type="region of interest" description="Disordered" evidence="1">
    <location>
        <begin position="235"/>
        <end position="317"/>
    </location>
</feature>